<proteinExistence type="predicted"/>
<sequence length="74" mass="7913">MTDWTEGDLPERFEDEAALDEFMTRPMPGLANDLAKAPGAITILGIGGKMGPSLAILAKRADLGAPHYRGRAVF</sequence>
<dbReference type="RefSeq" id="WP_282211684.1">
    <property type="nucleotide sequence ID" value="NZ_CP118247.1"/>
</dbReference>
<dbReference type="Proteomes" id="UP001222118">
    <property type="component" value="Chromosome"/>
</dbReference>
<organism evidence="1 2">
    <name type="scientific">Devosia rhodophyticola</name>
    <dbReference type="NCBI Taxonomy" id="3026423"/>
    <lineage>
        <taxon>Bacteria</taxon>
        <taxon>Pseudomonadati</taxon>
        <taxon>Pseudomonadota</taxon>
        <taxon>Alphaproteobacteria</taxon>
        <taxon>Hyphomicrobiales</taxon>
        <taxon>Devosiaceae</taxon>
        <taxon>Devosia</taxon>
    </lineage>
</organism>
<evidence type="ECO:0000313" key="1">
    <source>
        <dbReference type="EMBL" id="WDR06170.1"/>
    </source>
</evidence>
<dbReference type="EMBL" id="CP118247">
    <property type="protein sequence ID" value="WDR06170.1"/>
    <property type="molecule type" value="Genomic_DNA"/>
</dbReference>
<protein>
    <recommendedName>
        <fullName evidence="3">Epimerase</fullName>
    </recommendedName>
</protein>
<evidence type="ECO:0008006" key="3">
    <source>
        <dbReference type="Google" id="ProtNLM"/>
    </source>
</evidence>
<evidence type="ECO:0000313" key="2">
    <source>
        <dbReference type="Proteomes" id="UP001222118"/>
    </source>
</evidence>
<keyword evidence="2" id="KW-1185">Reference proteome</keyword>
<gene>
    <name evidence="1" type="ORF">PSQ90_01545</name>
</gene>
<name>A0ABY7YXQ8_9HYPH</name>
<accession>A0ABY7YXQ8</accession>
<reference evidence="1 2" key="1">
    <citation type="submission" date="2023-02" db="EMBL/GenBank/DDBJ databases">
        <title>Devosia chondri sp. nov., isolated from the phycosphere of marine algae.</title>
        <authorList>
            <person name="Kim J.M."/>
            <person name="Lee J.K."/>
            <person name="Choi B.J."/>
            <person name="Bayburt H."/>
            <person name="Jeon C.O."/>
        </authorList>
    </citation>
    <scope>NUCLEOTIDE SEQUENCE [LARGE SCALE GENOMIC DNA]</scope>
    <source>
        <strain evidence="1 2">G2-5</strain>
    </source>
</reference>